<keyword evidence="1" id="KW-1133">Transmembrane helix</keyword>
<organism evidence="2 3">
    <name type="scientific">Nocardia brasiliensis</name>
    <dbReference type="NCBI Taxonomy" id="37326"/>
    <lineage>
        <taxon>Bacteria</taxon>
        <taxon>Bacillati</taxon>
        <taxon>Actinomycetota</taxon>
        <taxon>Actinomycetes</taxon>
        <taxon>Mycobacteriales</taxon>
        <taxon>Nocardiaceae</taxon>
        <taxon>Nocardia</taxon>
    </lineage>
</organism>
<feature type="transmembrane region" description="Helical" evidence="1">
    <location>
        <begin position="140"/>
        <end position="159"/>
    </location>
</feature>
<dbReference type="EMBL" id="CP046171">
    <property type="protein sequence ID" value="QIS03284.1"/>
    <property type="molecule type" value="Genomic_DNA"/>
</dbReference>
<feature type="transmembrane region" description="Helical" evidence="1">
    <location>
        <begin position="12"/>
        <end position="43"/>
    </location>
</feature>
<reference evidence="2 3" key="1">
    <citation type="journal article" date="2019" name="ACS Chem. Biol.">
        <title>Identification and Mobilization of a Cryptic Antibiotic Biosynthesis Gene Locus from a Human-Pathogenic Nocardia Isolate.</title>
        <authorList>
            <person name="Herisse M."/>
            <person name="Ishida K."/>
            <person name="Porter J.L."/>
            <person name="Howden B."/>
            <person name="Hertweck C."/>
            <person name="Stinear T.P."/>
            <person name="Pidot S.J."/>
        </authorList>
    </citation>
    <scope>NUCLEOTIDE SEQUENCE [LARGE SCALE GENOMIC DNA]</scope>
    <source>
        <strain evidence="2 3">AUSMDU00024985</strain>
    </source>
</reference>
<proteinExistence type="predicted"/>
<protein>
    <submittedName>
        <fullName evidence="2">DUF1772 domain-containing protein</fullName>
    </submittedName>
</protein>
<dbReference type="Pfam" id="PF08592">
    <property type="entry name" value="Anthrone_oxy"/>
    <property type="match status" value="1"/>
</dbReference>
<evidence type="ECO:0000313" key="2">
    <source>
        <dbReference type="EMBL" id="QIS03284.1"/>
    </source>
</evidence>
<dbReference type="InterPro" id="IPR013901">
    <property type="entry name" value="Anthrone_oxy"/>
</dbReference>
<dbReference type="AlphaFoldDB" id="A0A6G9XQU0"/>
<evidence type="ECO:0000313" key="3">
    <source>
        <dbReference type="Proteomes" id="UP000501705"/>
    </source>
</evidence>
<evidence type="ECO:0000256" key="1">
    <source>
        <dbReference type="SAM" id="Phobius"/>
    </source>
</evidence>
<dbReference type="Proteomes" id="UP000501705">
    <property type="component" value="Chromosome"/>
</dbReference>
<accession>A0A6G9XQU0</accession>
<sequence>MVWSAKGETVVRVVATVVVLLGNGVLAGVLVAVAIGLVPMFAALPASDYVRVHTLAGRYFDRIMPPMVVCSIAADILLAVDTDSPVSRPLFAGAALTQLGVSLVSQFGNVPLNRQARATDPAAIPPGWDDPRARWRTLHLLRTVLALVALLANAIAVAVR</sequence>
<name>A0A6G9XQU0_NOCBR</name>
<gene>
    <name evidence="2" type="ORF">F5X71_14020</name>
</gene>
<keyword evidence="1" id="KW-0472">Membrane</keyword>
<keyword evidence="1" id="KW-0812">Transmembrane</keyword>